<evidence type="ECO:0000256" key="2">
    <source>
        <dbReference type="SAM" id="SignalP"/>
    </source>
</evidence>
<organism evidence="3 4">
    <name type="scientific">Mycena indigotica</name>
    <dbReference type="NCBI Taxonomy" id="2126181"/>
    <lineage>
        <taxon>Eukaryota</taxon>
        <taxon>Fungi</taxon>
        <taxon>Dikarya</taxon>
        <taxon>Basidiomycota</taxon>
        <taxon>Agaricomycotina</taxon>
        <taxon>Agaricomycetes</taxon>
        <taxon>Agaricomycetidae</taxon>
        <taxon>Agaricales</taxon>
        <taxon>Marasmiineae</taxon>
        <taxon>Mycenaceae</taxon>
        <taxon>Mycena</taxon>
    </lineage>
</organism>
<dbReference type="EMBL" id="JACAZF010000016">
    <property type="protein sequence ID" value="KAF7289859.1"/>
    <property type="molecule type" value="Genomic_DNA"/>
</dbReference>
<keyword evidence="2" id="KW-0732">Signal</keyword>
<evidence type="ECO:0000256" key="1">
    <source>
        <dbReference type="SAM" id="MobiDB-lite"/>
    </source>
</evidence>
<feature type="signal peptide" evidence="2">
    <location>
        <begin position="1"/>
        <end position="20"/>
    </location>
</feature>
<proteinExistence type="predicted"/>
<dbReference type="OrthoDB" id="3052997at2759"/>
<sequence length="312" mass="31014">MYKIFVLLSIVTILAESSLAAPLEARRGRGGKGRGKGAAQANSATGNLVQCTSFDQSAAAFSNGDGPDVKLPPCSTIIAPKVPFSCTNIQAVANAFGTALCNTIGNASGAQTVATPPEAAPAPPAEAAAGATAGAKGATQNTAPVTKGGAAPTKSTTQSASQDNRPIRDNTSPPSITIGNLVQCTSFDQSAAAFSSPDGPDLGISQCSSIKAPKVPFNCTNIQAVANAFGTTLCNTIAAAAALDAPGVATPIPCTDSTDGLDNKILPDIGLPQCKTVVAPQIPFSCTTSELADLLGLPSCNDAGKASTPATR</sequence>
<gene>
    <name evidence="3" type="ORF">MIND_01360300</name>
</gene>
<feature type="compositionally biased region" description="Polar residues" evidence="1">
    <location>
        <begin position="153"/>
        <end position="175"/>
    </location>
</feature>
<comment type="caution">
    <text evidence="3">The sequence shown here is derived from an EMBL/GenBank/DDBJ whole genome shotgun (WGS) entry which is preliminary data.</text>
</comment>
<protein>
    <submittedName>
        <fullName evidence="3">Uncharacterized protein</fullName>
    </submittedName>
</protein>
<name>A0A8H6VQD5_9AGAR</name>
<evidence type="ECO:0000313" key="4">
    <source>
        <dbReference type="Proteomes" id="UP000636479"/>
    </source>
</evidence>
<keyword evidence="4" id="KW-1185">Reference proteome</keyword>
<feature type="compositionally biased region" description="Low complexity" evidence="1">
    <location>
        <begin position="125"/>
        <end position="143"/>
    </location>
</feature>
<feature type="chain" id="PRO_5034849925" evidence="2">
    <location>
        <begin position="21"/>
        <end position="312"/>
    </location>
</feature>
<feature type="region of interest" description="Disordered" evidence="1">
    <location>
        <begin position="110"/>
        <end position="175"/>
    </location>
</feature>
<evidence type="ECO:0000313" key="3">
    <source>
        <dbReference type="EMBL" id="KAF7289859.1"/>
    </source>
</evidence>
<dbReference type="GeneID" id="59352548"/>
<dbReference type="RefSeq" id="XP_037213588.1">
    <property type="nucleotide sequence ID" value="XM_037370032.1"/>
</dbReference>
<dbReference type="Proteomes" id="UP000636479">
    <property type="component" value="Unassembled WGS sequence"/>
</dbReference>
<dbReference type="AlphaFoldDB" id="A0A8H6VQD5"/>
<accession>A0A8H6VQD5</accession>
<reference evidence="3" key="1">
    <citation type="submission" date="2020-05" db="EMBL/GenBank/DDBJ databases">
        <title>Mycena genomes resolve the evolution of fungal bioluminescence.</title>
        <authorList>
            <person name="Tsai I.J."/>
        </authorList>
    </citation>
    <scope>NUCLEOTIDE SEQUENCE</scope>
    <source>
        <strain evidence="3">171206Taipei</strain>
    </source>
</reference>